<dbReference type="PROSITE" id="PS50164">
    <property type="entry name" value="GIY_YIG"/>
    <property type="match status" value="1"/>
</dbReference>
<accession>A0A9E2KJN1</accession>
<dbReference type="Gene3D" id="3.40.1440.10">
    <property type="entry name" value="GIY-YIG endonuclease"/>
    <property type="match status" value="1"/>
</dbReference>
<dbReference type="Gene3D" id="3.40.630.30">
    <property type="match status" value="1"/>
</dbReference>
<dbReference type="InterPro" id="IPR050190">
    <property type="entry name" value="UPF0213_domain"/>
</dbReference>
<protein>
    <submittedName>
        <fullName evidence="4">GNAT family N-acetyltransferase</fullName>
        <ecNumber evidence="4">2.3.1.-</ecNumber>
    </submittedName>
</protein>
<dbReference type="Proteomes" id="UP000824178">
    <property type="component" value="Unassembled WGS sequence"/>
</dbReference>
<dbReference type="AlphaFoldDB" id="A0A9E2KJN1"/>
<dbReference type="PROSITE" id="PS51186">
    <property type="entry name" value="GNAT"/>
    <property type="match status" value="1"/>
</dbReference>
<sequence length="283" mass="31876">MPSQTEPRQEAWVYMVRCAGGQLYAGWTTDPAARLHAHKSGKGAKATRAMGAVGLAYLERCPDKPAALRREAALKRLKKAEKEALCARWAEENRPRLSVACRADAAEILEIYNWYVLNHTATFQITPSALGEYEAWVDRTLECAPLFLARDGDGRLLGYACAHPWHEREAFRWDVESTIYCAPWARGTGAAAKLYAALLEALRLQGCWNVYALLADPNPASERFHEKFGFVCQGRQPRTGYKFGRWQGLSTWGLSLHPGRGEPAPVRRLSEQELQNLLEKYNR</sequence>
<dbReference type="CDD" id="cd10456">
    <property type="entry name" value="GIY-YIG_UPF0213"/>
    <property type="match status" value="1"/>
</dbReference>
<dbReference type="EMBL" id="JAHLFH010000092">
    <property type="protein sequence ID" value="MBU3819584.1"/>
    <property type="molecule type" value="Genomic_DNA"/>
</dbReference>
<dbReference type="InterPro" id="IPR035901">
    <property type="entry name" value="GIY-YIG_endonuc_sf"/>
</dbReference>
<keyword evidence="4" id="KW-0012">Acyltransferase</keyword>
<dbReference type="Pfam" id="PF01541">
    <property type="entry name" value="GIY-YIG"/>
    <property type="match status" value="1"/>
</dbReference>
<dbReference type="SUPFAM" id="SSF55729">
    <property type="entry name" value="Acyl-CoA N-acyltransferases (Nat)"/>
    <property type="match status" value="1"/>
</dbReference>
<dbReference type="InterPro" id="IPR000305">
    <property type="entry name" value="GIY-YIG_endonuc"/>
</dbReference>
<keyword evidence="4" id="KW-0808">Transferase</keyword>
<evidence type="ECO:0000256" key="1">
    <source>
        <dbReference type="ARBA" id="ARBA00007435"/>
    </source>
</evidence>
<organism evidence="4 5">
    <name type="scientific">Candidatus Faecalibacterium intestinavium</name>
    <dbReference type="NCBI Taxonomy" id="2838580"/>
    <lineage>
        <taxon>Bacteria</taxon>
        <taxon>Bacillati</taxon>
        <taxon>Bacillota</taxon>
        <taxon>Clostridia</taxon>
        <taxon>Eubacteriales</taxon>
        <taxon>Oscillospiraceae</taxon>
        <taxon>Faecalibacterium</taxon>
    </lineage>
</organism>
<feature type="domain" description="GIY-YIG" evidence="2">
    <location>
        <begin position="9"/>
        <end position="84"/>
    </location>
</feature>
<dbReference type="InterPro" id="IPR000182">
    <property type="entry name" value="GNAT_dom"/>
</dbReference>
<evidence type="ECO:0000259" key="2">
    <source>
        <dbReference type="PROSITE" id="PS50164"/>
    </source>
</evidence>
<dbReference type="Pfam" id="PF00583">
    <property type="entry name" value="Acetyltransf_1"/>
    <property type="match status" value="1"/>
</dbReference>
<dbReference type="PANTHER" id="PTHR34477:SF1">
    <property type="entry name" value="UPF0213 PROTEIN YHBQ"/>
    <property type="match status" value="1"/>
</dbReference>
<dbReference type="InterPro" id="IPR016181">
    <property type="entry name" value="Acyl_CoA_acyltransferase"/>
</dbReference>
<name>A0A9E2KJN1_9FIRM</name>
<dbReference type="PANTHER" id="PTHR34477">
    <property type="entry name" value="UPF0213 PROTEIN YHBQ"/>
    <property type="match status" value="1"/>
</dbReference>
<feature type="domain" description="N-acetyltransferase" evidence="3">
    <location>
        <begin position="95"/>
        <end position="248"/>
    </location>
</feature>
<evidence type="ECO:0000313" key="4">
    <source>
        <dbReference type="EMBL" id="MBU3819584.1"/>
    </source>
</evidence>
<dbReference type="SUPFAM" id="SSF82771">
    <property type="entry name" value="GIY-YIG endonuclease"/>
    <property type="match status" value="1"/>
</dbReference>
<comment type="caution">
    <text evidence="4">The sequence shown here is derived from an EMBL/GenBank/DDBJ whole genome shotgun (WGS) entry which is preliminary data.</text>
</comment>
<dbReference type="EC" id="2.3.1.-" evidence="4"/>
<reference evidence="4" key="2">
    <citation type="submission" date="2021-04" db="EMBL/GenBank/DDBJ databases">
        <authorList>
            <person name="Gilroy R."/>
        </authorList>
    </citation>
    <scope>NUCLEOTIDE SEQUENCE</scope>
    <source>
        <strain evidence="4">742</strain>
    </source>
</reference>
<dbReference type="GO" id="GO:0016747">
    <property type="term" value="F:acyltransferase activity, transferring groups other than amino-acyl groups"/>
    <property type="evidence" value="ECO:0007669"/>
    <property type="project" value="InterPro"/>
</dbReference>
<reference evidence="4" key="1">
    <citation type="journal article" date="2021" name="PeerJ">
        <title>Extensive microbial diversity within the chicken gut microbiome revealed by metagenomics and culture.</title>
        <authorList>
            <person name="Gilroy R."/>
            <person name="Ravi A."/>
            <person name="Getino M."/>
            <person name="Pursley I."/>
            <person name="Horton D.L."/>
            <person name="Alikhan N.F."/>
            <person name="Baker D."/>
            <person name="Gharbi K."/>
            <person name="Hall N."/>
            <person name="Watson M."/>
            <person name="Adriaenssens E.M."/>
            <person name="Foster-Nyarko E."/>
            <person name="Jarju S."/>
            <person name="Secka A."/>
            <person name="Antonio M."/>
            <person name="Oren A."/>
            <person name="Chaudhuri R.R."/>
            <person name="La Ragione R."/>
            <person name="Hildebrand F."/>
            <person name="Pallen M.J."/>
        </authorList>
    </citation>
    <scope>NUCLEOTIDE SEQUENCE</scope>
    <source>
        <strain evidence="4">742</strain>
    </source>
</reference>
<evidence type="ECO:0000259" key="3">
    <source>
        <dbReference type="PROSITE" id="PS51186"/>
    </source>
</evidence>
<evidence type="ECO:0000313" key="5">
    <source>
        <dbReference type="Proteomes" id="UP000824178"/>
    </source>
</evidence>
<proteinExistence type="inferred from homology"/>
<comment type="similarity">
    <text evidence="1">Belongs to the UPF0213 family.</text>
</comment>
<gene>
    <name evidence="4" type="ORF">H9864_04340</name>
</gene>